<accession>A0AAF0EEL4</accession>
<dbReference type="SMART" id="SM01050">
    <property type="entry name" value="CactinC_cactus"/>
    <property type="match status" value="1"/>
</dbReference>
<keyword evidence="8" id="KW-1185">Reference proteome</keyword>
<dbReference type="AlphaFoldDB" id="A0AAF0EEL4"/>
<dbReference type="InterPro" id="IPR019134">
    <property type="entry name" value="Cactin_C"/>
</dbReference>
<dbReference type="Pfam" id="PF09732">
    <property type="entry name" value="CactinC_cactus"/>
    <property type="match status" value="1"/>
</dbReference>
<evidence type="ECO:0000313" key="8">
    <source>
        <dbReference type="Proteomes" id="UP001214415"/>
    </source>
</evidence>
<sequence length="562" mass="65777">MDRARASESLNEPDPSWSAKRVRRNTPDDVVERVSDDDPDVFRWHKKEAQVQRAGLSRNEIERREAARRAEAEREVERLRMRRAARERAQAEREEERARRLRAADAAAMSDWAAREDEFMLEQAKKRALIRVREQRAKKIDLLLIYQLWWERVPRAEEEDAEAYDSDESEAGMDIALTEPRAFIDALTPQEHQELCTDLASLVRWEKEPRKVRVWRDLLLLCEDRAHTQKEAAHKPQLDPSIVADIDALLADKTVDELATLQASIEAKLQSGEPLDVEYWESMQRRIVVWMSAARLHAMYEVILTNRITALQRRQRREARRQTQDVAEQMDAPLPAAQPDTWDAAEMEPRGLRAAELAWDEREQPVRTWAEQRASLIAARRRVLAQPFVPKVRACAGPAQPMARADEMVQREALKAMDVAEEAFNEDVSLAAQAFQWQDKYRARKPRYFNRVQSGYEWNRYNQTHYDAANPPPKMVQGYKFNIFYPDLLDPMQAPTYRVQPDPEGDGETVLLRFSAGPPYEDVAFRIVNRDWDFSFKRGFRCSFDRGVLQLYFHFKRLKYRK</sequence>
<evidence type="ECO:0000259" key="5">
    <source>
        <dbReference type="Pfam" id="PF09732"/>
    </source>
</evidence>
<evidence type="ECO:0000256" key="1">
    <source>
        <dbReference type="ARBA" id="ARBA00006895"/>
    </source>
</evidence>
<dbReference type="Pfam" id="PF10312">
    <property type="entry name" value="Cactin_mid"/>
    <property type="match status" value="1"/>
</dbReference>
<comment type="similarity">
    <text evidence="1">Belongs to the CACTIN family.</text>
</comment>
<dbReference type="Proteomes" id="UP001214415">
    <property type="component" value="Chromosome 3"/>
</dbReference>
<evidence type="ECO:0000256" key="3">
    <source>
        <dbReference type="SAM" id="Coils"/>
    </source>
</evidence>
<organism evidence="7 8">
    <name type="scientific">Malassezia equina</name>
    <dbReference type="NCBI Taxonomy" id="1381935"/>
    <lineage>
        <taxon>Eukaryota</taxon>
        <taxon>Fungi</taxon>
        <taxon>Dikarya</taxon>
        <taxon>Basidiomycota</taxon>
        <taxon>Ustilaginomycotina</taxon>
        <taxon>Malasseziomycetes</taxon>
        <taxon>Malasseziales</taxon>
        <taxon>Malasseziaceae</taxon>
        <taxon>Malassezia</taxon>
    </lineage>
</organism>
<feature type="domain" description="Splicing factor cactin central" evidence="6">
    <location>
        <begin position="102"/>
        <end position="299"/>
    </location>
</feature>
<dbReference type="PANTHER" id="PTHR21737">
    <property type="entry name" value="POLYGLUTAMINE BINDING PROTEIN 1/MARVEL MEMBRANE-ASSOCIATING DOMAIN CONTAINING 3"/>
    <property type="match status" value="1"/>
</dbReference>
<dbReference type="GO" id="GO:0005737">
    <property type="term" value="C:cytoplasm"/>
    <property type="evidence" value="ECO:0007669"/>
    <property type="project" value="TreeGrafter"/>
</dbReference>
<dbReference type="PANTHER" id="PTHR21737:SF4">
    <property type="entry name" value="SPLICING FACTOR CACTIN"/>
    <property type="match status" value="1"/>
</dbReference>
<feature type="coiled-coil region" evidence="3">
    <location>
        <begin position="62"/>
        <end position="106"/>
    </location>
</feature>
<name>A0AAF0EEL4_9BASI</name>
<protein>
    <recommendedName>
        <fullName evidence="2">Splicing factor Cactin</fullName>
    </recommendedName>
</protein>
<keyword evidence="3" id="KW-0175">Coiled coil</keyword>
<reference evidence="7" key="1">
    <citation type="submission" date="2023-03" db="EMBL/GenBank/DDBJ databases">
        <title>Mating type loci evolution in Malassezia.</title>
        <authorList>
            <person name="Coelho M.A."/>
        </authorList>
    </citation>
    <scope>NUCLEOTIDE SEQUENCE</scope>
    <source>
        <strain evidence="7">CBS 12830</strain>
    </source>
</reference>
<evidence type="ECO:0000259" key="6">
    <source>
        <dbReference type="Pfam" id="PF10312"/>
    </source>
</evidence>
<proteinExistence type="inferred from homology"/>
<evidence type="ECO:0000313" key="7">
    <source>
        <dbReference type="EMBL" id="WFD22998.1"/>
    </source>
</evidence>
<feature type="region of interest" description="Disordered" evidence="4">
    <location>
        <begin position="1"/>
        <end position="35"/>
    </location>
</feature>
<dbReference type="GO" id="GO:0005681">
    <property type="term" value="C:spliceosomal complex"/>
    <property type="evidence" value="ECO:0007669"/>
    <property type="project" value="TreeGrafter"/>
</dbReference>
<feature type="compositionally biased region" description="Basic and acidic residues" evidence="4">
    <location>
        <begin position="25"/>
        <end position="35"/>
    </location>
</feature>
<evidence type="ECO:0000256" key="2">
    <source>
        <dbReference type="ARBA" id="ARBA00034534"/>
    </source>
</evidence>
<dbReference type="EMBL" id="CP119902">
    <property type="protein sequence ID" value="WFD22998.1"/>
    <property type="molecule type" value="Genomic_DNA"/>
</dbReference>
<dbReference type="GO" id="GO:0045292">
    <property type="term" value="P:mRNA cis splicing, via spliceosome"/>
    <property type="evidence" value="ECO:0007669"/>
    <property type="project" value="TreeGrafter"/>
</dbReference>
<evidence type="ECO:0000256" key="4">
    <source>
        <dbReference type="SAM" id="MobiDB-lite"/>
    </source>
</evidence>
<dbReference type="InterPro" id="IPR018816">
    <property type="entry name" value="Cactin_central"/>
</dbReference>
<feature type="domain" description="Splicing factor Cactin C-terminal" evidence="5">
    <location>
        <begin position="437"/>
        <end position="562"/>
    </location>
</feature>
<gene>
    <name evidence="7" type="ORF">MEQU1_001682</name>
</gene>